<accession>A0AAD8IUH2</accession>
<protein>
    <submittedName>
        <fullName evidence="3">Agamous-like MADS-box protein AGL66</fullName>
    </submittedName>
</protein>
<evidence type="ECO:0000256" key="1">
    <source>
        <dbReference type="SAM" id="Coils"/>
    </source>
</evidence>
<name>A0AAD8IUH2_9APIA</name>
<keyword evidence="4" id="KW-1185">Reference proteome</keyword>
<evidence type="ECO:0000313" key="3">
    <source>
        <dbReference type="EMBL" id="KAK1392377.1"/>
    </source>
</evidence>
<sequence length="298" mass="34053">MFSPSGRVSLYAGNNKGLEEIIERYVNLPEHERGRLIAKLKEQADENRQASPVSADSQLEDLQEELKSTKSQLEDVEKRLSIFESDPSKITTLDEVHYREHVLEETLKQIRMRKQILEGSYESYNISQPSTQVQMPGAEHMHFTGLVNRDANNVFQWFPQRDPQAQVMNFLDSNGLLPQREQTHQHRHQGVDRMMMPSLNLLSGGNMSMEEQLSRSHRRTGTDQEDTRNKTQNSNAGETSRVRAQGQASAGYAAVDVNLSPWANHQYYQTGNDPTLPPEQPRERALLELFLSQFPVPP</sequence>
<evidence type="ECO:0000256" key="2">
    <source>
        <dbReference type="SAM" id="MobiDB-lite"/>
    </source>
</evidence>
<reference evidence="3" key="2">
    <citation type="submission" date="2023-05" db="EMBL/GenBank/DDBJ databases">
        <authorList>
            <person name="Schelkunov M.I."/>
        </authorList>
    </citation>
    <scope>NUCLEOTIDE SEQUENCE</scope>
    <source>
        <strain evidence="3">Hsosn_3</strain>
        <tissue evidence="3">Leaf</tissue>
    </source>
</reference>
<feature type="coiled-coil region" evidence="1">
    <location>
        <begin position="59"/>
        <end position="86"/>
    </location>
</feature>
<dbReference type="Proteomes" id="UP001237642">
    <property type="component" value="Unassembled WGS sequence"/>
</dbReference>
<gene>
    <name evidence="3" type="ORF">POM88_011433</name>
</gene>
<organism evidence="3 4">
    <name type="scientific">Heracleum sosnowskyi</name>
    <dbReference type="NCBI Taxonomy" id="360622"/>
    <lineage>
        <taxon>Eukaryota</taxon>
        <taxon>Viridiplantae</taxon>
        <taxon>Streptophyta</taxon>
        <taxon>Embryophyta</taxon>
        <taxon>Tracheophyta</taxon>
        <taxon>Spermatophyta</taxon>
        <taxon>Magnoliopsida</taxon>
        <taxon>eudicotyledons</taxon>
        <taxon>Gunneridae</taxon>
        <taxon>Pentapetalae</taxon>
        <taxon>asterids</taxon>
        <taxon>campanulids</taxon>
        <taxon>Apiales</taxon>
        <taxon>Apiaceae</taxon>
        <taxon>Apioideae</taxon>
        <taxon>apioid superclade</taxon>
        <taxon>Tordylieae</taxon>
        <taxon>Tordyliinae</taxon>
        <taxon>Heracleum</taxon>
    </lineage>
</organism>
<feature type="compositionally biased region" description="Basic and acidic residues" evidence="2">
    <location>
        <begin position="220"/>
        <end position="229"/>
    </location>
</feature>
<proteinExistence type="predicted"/>
<dbReference type="Gene3D" id="1.20.58.90">
    <property type="match status" value="1"/>
</dbReference>
<dbReference type="AlphaFoldDB" id="A0AAD8IUH2"/>
<comment type="caution">
    <text evidence="3">The sequence shown here is derived from an EMBL/GenBank/DDBJ whole genome shotgun (WGS) entry which is preliminary data.</text>
</comment>
<keyword evidence="1" id="KW-0175">Coiled coil</keyword>
<dbReference type="EMBL" id="JAUIZM010000003">
    <property type="protein sequence ID" value="KAK1392377.1"/>
    <property type="molecule type" value="Genomic_DNA"/>
</dbReference>
<feature type="region of interest" description="Disordered" evidence="2">
    <location>
        <begin position="208"/>
        <end position="247"/>
    </location>
</feature>
<evidence type="ECO:0000313" key="4">
    <source>
        <dbReference type="Proteomes" id="UP001237642"/>
    </source>
</evidence>
<reference evidence="3" key="1">
    <citation type="submission" date="2023-02" db="EMBL/GenBank/DDBJ databases">
        <title>Genome of toxic invasive species Heracleum sosnowskyi carries increased number of genes despite the absence of recent whole-genome duplications.</title>
        <authorList>
            <person name="Schelkunov M."/>
            <person name="Shtratnikova V."/>
            <person name="Makarenko M."/>
            <person name="Klepikova A."/>
            <person name="Omelchenko D."/>
            <person name="Novikova G."/>
            <person name="Obukhova E."/>
            <person name="Bogdanov V."/>
            <person name="Penin A."/>
            <person name="Logacheva M."/>
        </authorList>
    </citation>
    <scope>NUCLEOTIDE SEQUENCE</scope>
    <source>
        <strain evidence="3">Hsosn_3</strain>
        <tissue evidence="3">Leaf</tissue>
    </source>
</reference>